<accession>L1MJN7</accession>
<organism evidence="1 2">
    <name type="scientific">Corynebacterium durum F0235</name>
    <dbReference type="NCBI Taxonomy" id="1035195"/>
    <lineage>
        <taxon>Bacteria</taxon>
        <taxon>Bacillati</taxon>
        <taxon>Actinomycetota</taxon>
        <taxon>Actinomycetes</taxon>
        <taxon>Mycobacteriales</taxon>
        <taxon>Corynebacteriaceae</taxon>
        <taxon>Corynebacterium</taxon>
    </lineage>
</organism>
<gene>
    <name evidence="1" type="ORF">HMPREF9997_00573</name>
</gene>
<evidence type="ECO:0000313" key="1">
    <source>
        <dbReference type="EMBL" id="EKX91503.1"/>
    </source>
</evidence>
<dbReference type="STRING" id="1035195.HMPREF9997_00573"/>
<proteinExistence type="predicted"/>
<keyword evidence="2" id="KW-1185">Reference proteome</keyword>
<protein>
    <submittedName>
        <fullName evidence="1">Uncharacterized protein</fullName>
    </submittedName>
</protein>
<dbReference type="HOGENOM" id="CLU_2632117_0_0_11"/>
<dbReference type="Proteomes" id="UP000010445">
    <property type="component" value="Unassembled WGS sequence"/>
</dbReference>
<dbReference type="EMBL" id="AMEM01000011">
    <property type="protein sequence ID" value="EKX91503.1"/>
    <property type="molecule type" value="Genomic_DNA"/>
</dbReference>
<dbReference type="AlphaFoldDB" id="L1MJN7"/>
<evidence type="ECO:0000313" key="2">
    <source>
        <dbReference type="Proteomes" id="UP000010445"/>
    </source>
</evidence>
<reference evidence="1 2" key="1">
    <citation type="submission" date="2012-05" db="EMBL/GenBank/DDBJ databases">
        <authorList>
            <person name="Weinstock G."/>
            <person name="Sodergren E."/>
            <person name="Lobos E.A."/>
            <person name="Fulton L."/>
            <person name="Fulton R."/>
            <person name="Courtney L."/>
            <person name="Fronick C."/>
            <person name="O'Laughlin M."/>
            <person name="Godfrey J."/>
            <person name="Wilson R.M."/>
            <person name="Miner T."/>
            <person name="Farmer C."/>
            <person name="Delehaunty K."/>
            <person name="Cordes M."/>
            <person name="Minx P."/>
            <person name="Tomlinson C."/>
            <person name="Chen J."/>
            <person name="Wollam A."/>
            <person name="Pepin K.H."/>
            <person name="Bhonagiri V."/>
            <person name="Zhang X."/>
            <person name="Suruliraj S."/>
            <person name="Warren W."/>
            <person name="Mitreva M."/>
            <person name="Mardis E.R."/>
            <person name="Wilson R.K."/>
        </authorList>
    </citation>
    <scope>NUCLEOTIDE SEQUENCE [LARGE SCALE GENOMIC DNA]</scope>
    <source>
        <strain evidence="1 2">F0235</strain>
    </source>
</reference>
<sequence length="77" mass="8850">MVRREDPVAEFQRKILAETLRNIQRKNAPSQLNATWIDFGCRIFRPRLAVALLGRPERTEERCIAVGNLRTVAQAMS</sequence>
<name>L1MJN7_9CORY</name>
<comment type="caution">
    <text evidence="1">The sequence shown here is derived from an EMBL/GenBank/DDBJ whole genome shotgun (WGS) entry which is preliminary data.</text>
</comment>